<dbReference type="Pfam" id="PF13144">
    <property type="entry name" value="ChapFlgA"/>
    <property type="match status" value="1"/>
</dbReference>
<sequence length="239" mass="26201">MNSKITLLTFTLLSTGLAASQSDATKNTVNQQIETAVKKVLHQQVLKHAQTLGSRDISIALARLPKLKLEPCSHTPSVKEIGSGKITAKLTRRVNCQQPKWSLNIRAEIGIYKPVVSSQVTIPRNTRILKDDLLLKRENLLTLHGRYFTRISDVAGQMSRRQIYSDRVLQPSMVATPDMVNRNSAVDIEAGQKGFRIAVKGMALDSGSLGDQVQVRNLSSGKVITAIVTGKNKVSISSF</sequence>
<keyword evidence="3" id="KW-0966">Cell projection</keyword>
<dbReference type="Gene3D" id="3.90.1210.10">
    <property type="entry name" value="Antifreeze-like/N-acetylneuraminic acid synthase C-terminal domain"/>
    <property type="match status" value="1"/>
</dbReference>
<dbReference type="OrthoDB" id="1669037at2"/>
<dbReference type="GO" id="GO:0042597">
    <property type="term" value="C:periplasmic space"/>
    <property type="evidence" value="ECO:0007669"/>
    <property type="project" value="UniProtKB-SubCell"/>
</dbReference>
<proteinExistence type="inferred from homology"/>
<dbReference type="RefSeq" id="WP_087107674.1">
    <property type="nucleotide sequence ID" value="NZ_CBCSCN010000001.1"/>
</dbReference>
<dbReference type="Gene3D" id="2.30.30.760">
    <property type="match status" value="1"/>
</dbReference>
<dbReference type="Proteomes" id="UP000196573">
    <property type="component" value="Unassembled WGS sequence"/>
</dbReference>
<gene>
    <name evidence="3" type="ORF">EHSB41UT_01098</name>
</gene>
<dbReference type="InterPro" id="IPR017585">
    <property type="entry name" value="SAF_FlgA"/>
</dbReference>
<keyword evidence="4" id="KW-1185">Reference proteome</keyword>
<keyword evidence="1" id="KW-0732">Signal</keyword>
<comment type="similarity">
    <text evidence="1">Belongs to the FlgA family.</text>
</comment>
<feature type="signal peptide" evidence="1">
    <location>
        <begin position="1"/>
        <end position="19"/>
    </location>
</feature>
<dbReference type="PANTHER" id="PTHR36307">
    <property type="entry name" value="FLAGELLA BASAL BODY P-RING FORMATION PROTEIN FLGA"/>
    <property type="match status" value="1"/>
</dbReference>
<dbReference type="EMBL" id="FWPT01000002">
    <property type="protein sequence ID" value="SMA39804.1"/>
    <property type="molecule type" value="Genomic_DNA"/>
</dbReference>
<comment type="subcellular location">
    <subcellularLocation>
        <location evidence="1">Periplasm</location>
    </subcellularLocation>
</comment>
<name>A0A1X7AGZ2_9GAMM</name>
<evidence type="ECO:0000313" key="3">
    <source>
        <dbReference type="EMBL" id="SMA39804.1"/>
    </source>
</evidence>
<dbReference type="CDD" id="cd11614">
    <property type="entry name" value="SAF_CpaB_FlgA_like"/>
    <property type="match status" value="1"/>
</dbReference>
<dbReference type="AlphaFoldDB" id="A0A1X7AGZ2"/>
<keyword evidence="1" id="KW-1005">Bacterial flagellum biogenesis</keyword>
<dbReference type="NCBIfam" id="TIGR03170">
    <property type="entry name" value="flgA_cterm"/>
    <property type="match status" value="1"/>
</dbReference>
<keyword evidence="3" id="KW-0282">Flagellum</keyword>
<reference evidence="3 4" key="1">
    <citation type="submission" date="2017-03" db="EMBL/GenBank/DDBJ databases">
        <authorList>
            <person name="Afonso C.L."/>
            <person name="Miller P.J."/>
            <person name="Scott M.A."/>
            <person name="Spackman E."/>
            <person name="Goraichik I."/>
            <person name="Dimitrov K.M."/>
            <person name="Suarez D.L."/>
            <person name="Swayne D.E."/>
        </authorList>
    </citation>
    <scope>NUCLEOTIDE SEQUENCE [LARGE SCALE GENOMIC DNA]</scope>
    <source>
        <strain evidence="3">SB41UT1</strain>
    </source>
</reference>
<dbReference type="GO" id="GO:0044780">
    <property type="term" value="P:bacterial-type flagellum assembly"/>
    <property type="evidence" value="ECO:0007669"/>
    <property type="project" value="InterPro"/>
</dbReference>
<keyword evidence="1" id="KW-0574">Periplasm</keyword>
<protein>
    <recommendedName>
        <fullName evidence="1">Flagella basal body P-ring formation protein FlgA</fullName>
    </recommendedName>
</protein>
<dbReference type="InterPro" id="IPR039246">
    <property type="entry name" value="Flagellar_FlgA"/>
</dbReference>
<feature type="domain" description="Flagella basal body P-ring formation protein FlgA SAF" evidence="2">
    <location>
        <begin position="114"/>
        <end position="236"/>
    </location>
</feature>
<organism evidence="3 4">
    <name type="scientific">Parendozoicomonas haliclonae</name>
    <dbReference type="NCBI Taxonomy" id="1960125"/>
    <lineage>
        <taxon>Bacteria</taxon>
        <taxon>Pseudomonadati</taxon>
        <taxon>Pseudomonadota</taxon>
        <taxon>Gammaproteobacteria</taxon>
        <taxon>Oceanospirillales</taxon>
        <taxon>Endozoicomonadaceae</taxon>
        <taxon>Parendozoicomonas</taxon>
    </lineage>
</organism>
<evidence type="ECO:0000313" key="4">
    <source>
        <dbReference type="Proteomes" id="UP000196573"/>
    </source>
</evidence>
<dbReference type="PANTHER" id="PTHR36307:SF1">
    <property type="entry name" value="FLAGELLA BASAL BODY P-RING FORMATION PROTEIN FLGA"/>
    <property type="match status" value="1"/>
</dbReference>
<evidence type="ECO:0000256" key="1">
    <source>
        <dbReference type="RuleBase" id="RU362063"/>
    </source>
</evidence>
<evidence type="ECO:0000259" key="2">
    <source>
        <dbReference type="Pfam" id="PF13144"/>
    </source>
</evidence>
<comment type="function">
    <text evidence="1">Involved in the assembly process of the P-ring formation. It may associate with FlgF on the rod constituting a structure essential for the P-ring assembly or may act as a modulator protein for the P-ring assembly.</text>
</comment>
<feature type="chain" id="PRO_5010755619" description="Flagella basal body P-ring formation protein FlgA" evidence="1">
    <location>
        <begin position="20"/>
        <end position="239"/>
    </location>
</feature>
<keyword evidence="3" id="KW-0969">Cilium</keyword>
<accession>A0A1X7AGZ2</accession>